<gene>
    <name evidence="4" type="ORF">HH215_01240</name>
</gene>
<feature type="region of interest" description="Disordered" evidence="1">
    <location>
        <begin position="524"/>
        <end position="552"/>
    </location>
</feature>
<feature type="transmembrane region" description="Helical" evidence="2">
    <location>
        <begin position="470"/>
        <end position="487"/>
    </location>
</feature>
<feature type="transmembrane region" description="Helical" evidence="2">
    <location>
        <begin position="133"/>
        <end position="152"/>
    </location>
</feature>
<feature type="transmembrane region" description="Helical" evidence="2">
    <location>
        <begin position="313"/>
        <end position="331"/>
    </location>
</feature>
<dbReference type="GO" id="GO:0004175">
    <property type="term" value="F:endopeptidase activity"/>
    <property type="evidence" value="ECO:0007669"/>
    <property type="project" value="UniProtKB-ARBA"/>
</dbReference>
<feature type="transmembrane region" description="Helical" evidence="2">
    <location>
        <begin position="210"/>
        <end position="229"/>
    </location>
</feature>
<feature type="transmembrane region" description="Helical" evidence="2">
    <location>
        <begin position="443"/>
        <end position="463"/>
    </location>
</feature>
<keyword evidence="4" id="KW-0378">Hydrolase</keyword>
<keyword evidence="2" id="KW-1133">Transmembrane helix</keyword>
<proteinExistence type="predicted"/>
<keyword evidence="2" id="KW-0472">Membrane</keyword>
<dbReference type="AlphaFoldDB" id="A0A7Z2ZJI3"/>
<dbReference type="InterPro" id="IPR052710">
    <property type="entry name" value="CAAX_protease"/>
</dbReference>
<protein>
    <submittedName>
        <fullName evidence="4">CPBP family intramembrane metalloprotease</fullName>
    </submittedName>
</protein>
<sequence length="552" mass="62379">MKKTAFMLGEVLLLLGLFMAVAFVHNTMIVPDSGAYGNYLMDNLPIWISIMFAITAAIILIVFQIKKRIVRDRYISVWKMSKFAKVSRLDAAMLTVIGVFAALLFMSVIRISTIADAFPDFDDYLNLFMKSDSFVMVIVGVCIVGPLFEEVFFRGVLFNLMRRAVPFGVALLLQAIIYGYAQPNPSIQVTAFFLALMYGILYTKLQSVWATIWTAFVINTILFCSQKFGLLELFSTFTDSVLFLMAVLCLFVTIALVVSVWKGHDKAGHLKMVGGLLLWSLIFVVTYFPFLNFWNNRIMSISSISGWLGNNNVIGFVIFDLATFAIFFFAMKAIHKKNLIVVSNFSRIDRKVMIMISILGVGMGVWVQAFFKIPYFHDTFPQFEQLFEYLTTASIPVFILFLFVHSAYKEIFFRALVYNVLRSVQPIAASILVTGIIYGGLFFLWDIPMTIYALAGALIFGLMFEWFRTIWAPIVNELFLFGTYFVMRKLDMPYSSGMVWLLAVSSALVIVMMVVLYRMRESAPADSSTNKQGGHAPAPISLDPAKRKAIAK</sequence>
<keyword evidence="2" id="KW-0812">Transmembrane</keyword>
<dbReference type="InterPro" id="IPR003675">
    <property type="entry name" value="Rce1/LyrA-like_dom"/>
</dbReference>
<keyword evidence="5" id="KW-1185">Reference proteome</keyword>
<feature type="transmembrane region" description="Helical" evidence="2">
    <location>
        <begin position="273"/>
        <end position="293"/>
    </location>
</feature>
<dbReference type="GO" id="GO:0008237">
    <property type="term" value="F:metallopeptidase activity"/>
    <property type="evidence" value="ECO:0007669"/>
    <property type="project" value="UniProtKB-KW"/>
</dbReference>
<dbReference type="PANTHER" id="PTHR36435">
    <property type="entry name" value="SLR1288 PROTEIN"/>
    <property type="match status" value="1"/>
</dbReference>
<organism evidence="4 5">
    <name type="scientific">Cohnella herbarum</name>
    <dbReference type="NCBI Taxonomy" id="2728023"/>
    <lineage>
        <taxon>Bacteria</taxon>
        <taxon>Bacillati</taxon>
        <taxon>Bacillota</taxon>
        <taxon>Bacilli</taxon>
        <taxon>Bacillales</taxon>
        <taxon>Paenibacillaceae</taxon>
        <taxon>Cohnella</taxon>
    </lineage>
</organism>
<name>A0A7Z2ZJI3_9BACL</name>
<reference evidence="4 5" key="1">
    <citation type="submission" date="2020-04" db="EMBL/GenBank/DDBJ databases">
        <title>Genome sequencing of novel species.</title>
        <authorList>
            <person name="Heo J."/>
            <person name="Kim S.-J."/>
            <person name="Kim J.-S."/>
            <person name="Hong S.-B."/>
            <person name="Kwon S.-W."/>
        </authorList>
    </citation>
    <scope>NUCLEOTIDE SEQUENCE [LARGE SCALE GENOMIC DNA]</scope>
    <source>
        <strain evidence="4 5">MFER-1</strain>
    </source>
</reference>
<dbReference type="Pfam" id="PF02517">
    <property type="entry name" value="Rce1-like"/>
    <property type="match status" value="2"/>
</dbReference>
<dbReference type="KEGG" id="cheb:HH215_01240"/>
<feature type="transmembrane region" description="Helical" evidence="2">
    <location>
        <begin position="386"/>
        <end position="404"/>
    </location>
</feature>
<feature type="transmembrane region" description="Helical" evidence="2">
    <location>
        <begin position="89"/>
        <end position="113"/>
    </location>
</feature>
<keyword evidence="4" id="KW-0482">Metalloprotease</keyword>
<accession>A0A7Z2ZJI3</accession>
<dbReference type="RefSeq" id="WP_169278243.1">
    <property type="nucleotide sequence ID" value="NZ_CP051680.1"/>
</dbReference>
<evidence type="ECO:0000313" key="4">
    <source>
        <dbReference type="EMBL" id="QJD81938.1"/>
    </source>
</evidence>
<evidence type="ECO:0000256" key="2">
    <source>
        <dbReference type="SAM" id="Phobius"/>
    </source>
</evidence>
<feature type="domain" description="CAAX prenyl protease 2/Lysostaphin resistance protein A-like" evidence="3">
    <location>
        <begin position="134"/>
        <end position="220"/>
    </location>
</feature>
<dbReference type="GO" id="GO:0080120">
    <property type="term" value="P:CAAX-box protein maturation"/>
    <property type="evidence" value="ECO:0007669"/>
    <property type="project" value="UniProtKB-ARBA"/>
</dbReference>
<evidence type="ECO:0000256" key="1">
    <source>
        <dbReference type="SAM" id="MobiDB-lite"/>
    </source>
</evidence>
<feature type="transmembrane region" description="Helical" evidence="2">
    <location>
        <begin position="499"/>
        <end position="517"/>
    </location>
</feature>
<feature type="transmembrane region" description="Helical" evidence="2">
    <location>
        <begin position="352"/>
        <end position="371"/>
    </location>
</feature>
<feature type="domain" description="CAAX prenyl protease 2/Lysostaphin resistance protein A-like" evidence="3">
    <location>
        <begin position="394"/>
        <end position="475"/>
    </location>
</feature>
<feature type="transmembrane region" description="Helical" evidence="2">
    <location>
        <begin position="187"/>
        <end position="203"/>
    </location>
</feature>
<dbReference type="EMBL" id="CP051680">
    <property type="protein sequence ID" value="QJD81938.1"/>
    <property type="molecule type" value="Genomic_DNA"/>
</dbReference>
<dbReference type="PANTHER" id="PTHR36435:SF1">
    <property type="entry name" value="CAAX AMINO TERMINAL PROTEASE FAMILY PROTEIN"/>
    <property type="match status" value="1"/>
</dbReference>
<keyword evidence="4" id="KW-0645">Protease</keyword>
<dbReference type="GO" id="GO:0006508">
    <property type="term" value="P:proteolysis"/>
    <property type="evidence" value="ECO:0007669"/>
    <property type="project" value="UniProtKB-KW"/>
</dbReference>
<feature type="transmembrane region" description="Helical" evidence="2">
    <location>
        <begin position="416"/>
        <end position="437"/>
    </location>
</feature>
<evidence type="ECO:0000313" key="5">
    <source>
        <dbReference type="Proteomes" id="UP000502248"/>
    </source>
</evidence>
<feature type="transmembrane region" description="Helical" evidence="2">
    <location>
        <begin position="241"/>
        <end position="261"/>
    </location>
</feature>
<feature type="transmembrane region" description="Helical" evidence="2">
    <location>
        <begin position="44"/>
        <end position="63"/>
    </location>
</feature>
<feature type="transmembrane region" description="Helical" evidence="2">
    <location>
        <begin position="164"/>
        <end position="181"/>
    </location>
</feature>
<evidence type="ECO:0000259" key="3">
    <source>
        <dbReference type="Pfam" id="PF02517"/>
    </source>
</evidence>
<dbReference type="Proteomes" id="UP000502248">
    <property type="component" value="Chromosome"/>
</dbReference>